<evidence type="ECO:0000313" key="2">
    <source>
        <dbReference type="Proteomes" id="UP000030752"/>
    </source>
</evidence>
<evidence type="ECO:0008006" key="3">
    <source>
        <dbReference type="Google" id="ProtNLM"/>
    </source>
</evidence>
<dbReference type="Proteomes" id="UP000030752">
    <property type="component" value="Unassembled WGS sequence"/>
</dbReference>
<dbReference type="OrthoDB" id="3557394at2759"/>
<proteinExistence type="predicted"/>
<dbReference type="STRING" id="1220924.W2S836"/>
<protein>
    <recommendedName>
        <fullName evidence="3">Heterokaryon incompatibility domain-containing protein</fullName>
    </recommendedName>
</protein>
<name>W2S836_CYPE1</name>
<dbReference type="AlphaFoldDB" id="W2S836"/>
<gene>
    <name evidence="1" type="ORF">HMPREF1541_10954</name>
</gene>
<sequence length="199" mass="23826">MLEEEWKVYAWLGQGREEVACVFKVLQALYEWHHRFDSYSMHTDDLIHHYRETFKQLLVHEIRRGEIPTDPDEDDEDLDPEFNWLQPLYTQTYWTRLCPVQELILANTVILCYGHRSVEFDGIYGLHRMCGSFAQAFESGRFNKTRTFHTNRPKPLRTRGWHVIQAIRDHRRQIIDLDEDKTSKYPRGDVVNLDEEVAM</sequence>
<evidence type="ECO:0000313" key="1">
    <source>
        <dbReference type="EMBL" id="ETN44089.1"/>
    </source>
</evidence>
<reference evidence="1 2" key="1">
    <citation type="submission" date="2013-03" db="EMBL/GenBank/DDBJ databases">
        <title>The Genome Sequence of Phialophora europaea CBS 101466.</title>
        <authorList>
            <consortium name="The Broad Institute Genomics Platform"/>
            <person name="Cuomo C."/>
            <person name="de Hoog S."/>
            <person name="Gorbushina A."/>
            <person name="Walker B."/>
            <person name="Young S.K."/>
            <person name="Zeng Q."/>
            <person name="Gargeya S."/>
            <person name="Fitzgerald M."/>
            <person name="Haas B."/>
            <person name="Abouelleil A."/>
            <person name="Allen A.W."/>
            <person name="Alvarado L."/>
            <person name="Arachchi H.M."/>
            <person name="Berlin A.M."/>
            <person name="Chapman S.B."/>
            <person name="Gainer-Dewar J."/>
            <person name="Goldberg J."/>
            <person name="Griggs A."/>
            <person name="Gujja S."/>
            <person name="Hansen M."/>
            <person name="Howarth C."/>
            <person name="Imamovic A."/>
            <person name="Ireland A."/>
            <person name="Larimer J."/>
            <person name="McCowan C."/>
            <person name="Murphy C."/>
            <person name="Pearson M."/>
            <person name="Poon T.W."/>
            <person name="Priest M."/>
            <person name="Roberts A."/>
            <person name="Saif S."/>
            <person name="Shea T."/>
            <person name="Sisk P."/>
            <person name="Sykes S."/>
            <person name="Wortman J."/>
            <person name="Nusbaum C."/>
            <person name="Birren B."/>
        </authorList>
    </citation>
    <scope>NUCLEOTIDE SEQUENCE [LARGE SCALE GENOMIC DNA]</scope>
    <source>
        <strain evidence="1 2">CBS 101466</strain>
    </source>
</reference>
<dbReference type="RefSeq" id="XP_008713845.1">
    <property type="nucleotide sequence ID" value="XM_008715623.1"/>
</dbReference>
<dbReference type="GeneID" id="19978293"/>
<dbReference type="HOGENOM" id="CLU_1372159_0_0_1"/>
<dbReference type="EMBL" id="KB822716">
    <property type="protein sequence ID" value="ETN44089.1"/>
    <property type="molecule type" value="Genomic_DNA"/>
</dbReference>
<accession>W2S836</accession>
<keyword evidence="2" id="KW-1185">Reference proteome</keyword>
<dbReference type="InParanoid" id="W2S836"/>
<organism evidence="1 2">
    <name type="scientific">Cyphellophora europaea (strain CBS 101466)</name>
    <name type="common">Phialophora europaea</name>
    <dbReference type="NCBI Taxonomy" id="1220924"/>
    <lineage>
        <taxon>Eukaryota</taxon>
        <taxon>Fungi</taxon>
        <taxon>Dikarya</taxon>
        <taxon>Ascomycota</taxon>
        <taxon>Pezizomycotina</taxon>
        <taxon>Eurotiomycetes</taxon>
        <taxon>Chaetothyriomycetidae</taxon>
        <taxon>Chaetothyriales</taxon>
        <taxon>Cyphellophoraceae</taxon>
        <taxon>Cyphellophora</taxon>
    </lineage>
</organism>
<dbReference type="VEuPathDB" id="FungiDB:HMPREF1541_10954"/>